<dbReference type="GO" id="GO:0005524">
    <property type="term" value="F:ATP binding"/>
    <property type="evidence" value="ECO:0007669"/>
    <property type="project" value="UniProtKB-KW"/>
</dbReference>
<keyword evidence="2" id="KW-0677">Repeat</keyword>
<dbReference type="OrthoDB" id="2021138at2759"/>
<feature type="domain" description="Disease resistance protein At4g27190-like leucine-rich repeats" evidence="6">
    <location>
        <begin position="698"/>
        <end position="804"/>
    </location>
</feature>
<keyword evidence="4" id="KW-0547">Nucleotide-binding</keyword>
<dbReference type="InterPro" id="IPR055414">
    <property type="entry name" value="LRR_R13L4/SHOC2-like"/>
</dbReference>
<dbReference type="Pfam" id="PF23559">
    <property type="entry name" value="WHD_DRP"/>
    <property type="match status" value="1"/>
</dbReference>
<keyword evidence="4" id="KW-0067">ATP-binding</keyword>
<dbReference type="Gene3D" id="3.80.10.10">
    <property type="entry name" value="Ribonuclease Inhibitor"/>
    <property type="match status" value="2"/>
</dbReference>
<dbReference type="Pfam" id="PF00931">
    <property type="entry name" value="NB-ARC"/>
    <property type="match status" value="1"/>
</dbReference>
<dbReference type="InterPro" id="IPR032675">
    <property type="entry name" value="LRR_dom_sf"/>
</dbReference>
<evidence type="ECO:0000256" key="3">
    <source>
        <dbReference type="ARBA" id="ARBA00022821"/>
    </source>
</evidence>
<dbReference type="Gene3D" id="1.10.10.10">
    <property type="entry name" value="Winged helix-like DNA-binding domain superfamily/Winged helix DNA-binding domain"/>
    <property type="match status" value="1"/>
</dbReference>
<dbReference type="InterPro" id="IPR036388">
    <property type="entry name" value="WH-like_DNA-bd_sf"/>
</dbReference>
<dbReference type="SUPFAM" id="SSF52058">
    <property type="entry name" value="L domain-like"/>
    <property type="match status" value="1"/>
</dbReference>
<keyword evidence="9" id="KW-1185">Reference proteome</keyword>
<evidence type="ECO:0000256" key="2">
    <source>
        <dbReference type="ARBA" id="ARBA00022737"/>
    </source>
</evidence>
<evidence type="ECO:0000313" key="9">
    <source>
        <dbReference type="Proteomes" id="UP000515123"/>
    </source>
</evidence>
<dbReference type="GeneID" id="109708210"/>
<feature type="domain" description="Disease resistance R13L4/SHOC-2-like LRR" evidence="8">
    <location>
        <begin position="466"/>
        <end position="692"/>
    </location>
</feature>
<reference evidence="9" key="1">
    <citation type="journal article" date="2015" name="Nat. Genet.">
        <title>The pineapple genome and the evolution of CAM photosynthesis.</title>
        <authorList>
            <person name="Ming R."/>
            <person name="VanBuren R."/>
            <person name="Wai C.M."/>
            <person name="Tang H."/>
            <person name="Schatz M.C."/>
            <person name="Bowers J.E."/>
            <person name="Lyons E."/>
            <person name="Wang M.L."/>
            <person name="Chen J."/>
            <person name="Biggers E."/>
            <person name="Zhang J."/>
            <person name="Huang L."/>
            <person name="Zhang L."/>
            <person name="Miao W."/>
            <person name="Zhang J."/>
            <person name="Ye Z."/>
            <person name="Miao C."/>
            <person name="Lin Z."/>
            <person name="Wang H."/>
            <person name="Zhou H."/>
            <person name="Yim W.C."/>
            <person name="Priest H.D."/>
            <person name="Zheng C."/>
            <person name="Woodhouse M."/>
            <person name="Edger P.P."/>
            <person name="Guyot R."/>
            <person name="Guo H.B."/>
            <person name="Guo H."/>
            <person name="Zheng G."/>
            <person name="Singh R."/>
            <person name="Sharma A."/>
            <person name="Min X."/>
            <person name="Zheng Y."/>
            <person name="Lee H."/>
            <person name="Gurtowski J."/>
            <person name="Sedlazeck F.J."/>
            <person name="Harkess A."/>
            <person name="McKain M.R."/>
            <person name="Liao Z."/>
            <person name="Fang J."/>
            <person name="Liu J."/>
            <person name="Zhang X."/>
            <person name="Zhang Q."/>
            <person name="Hu W."/>
            <person name="Qin Y."/>
            <person name="Wang K."/>
            <person name="Chen L.Y."/>
            <person name="Shirley N."/>
            <person name="Lin Y.R."/>
            <person name="Liu L.Y."/>
            <person name="Hernandez A.G."/>
            <person name="Wright C.L."/>
            <person name="Bulone V."/>
            <person name="Tuskan G.A."/>
            <person name="Heath K."/>
            <person name="Zee F."/>
            <person name="Moore P.H."/>
            <person name="Sunkar R."/>
            <person name="Leebens-Mack J.H."/>
            <person name="Mockler T."/>
            <person name="Bennetzen J.L."/>
            <person name="Freeling M."/>
            <person name="Sankoff D."/>
            <person name="Paterson A.H."/>
            <person name="Zhu X."/>
            <person name="Yang X."/>
            <person name="Smith J.A."/>
            <person name="Cushman J.C."/>
            <person name="Paull R.E."/>
            <person name="Yu Q."/>
        </authorList>
    </citation>
    <scope>NUCLEOTIDE SEQUENCE [LARGE SCALE GENOMIC DNA]</scope>
    <source>
        <strain evidence="9">cv. F153</strain>
    </source>
</reference>
<evidence type="ECO:0000313" key="10">
    <source>
        <dbReference type="RefSeq" id="XP_020085448.1"/>
    </source>
</evidence>
<dbReference type="AlphaFoldDB" id="A0A6P5EW31"/>
<accession>A0A6P5EW31</accession>
<dbReference type="PANTHER" id="PTHR33463:SF204">
    <property type="entry name" value="NB-ARC DOMAIN-CONTAINING PROTEIN"/>
    <property type="match status" value="1"/>
</dbReference>
<feature type="domain" description="Disease resistance protein winged helix" evidence="7">
    <location>
        <begin position="351"/>
        <end position="413"/>
    </location>
</feature>
<evidence type="ECO:0000259" key="6">
    <source>
        <dbReference type="Pfam" id="PF23247"/>
    </source>
</evidence>
<dbReference type="Gene3D" id="1.10.8.430">
    <property type="entry name" value="Helical domain of apoptotic protease-activating factors"/>
    <property type="match status" value="1"/>
</dbReference>
<dbReference type="FunFam" id="3.40.50.300:FF:001091">
    <property type="entry name" value="Probable disease resistance protein At1g61300"/>
    <property type="match status" value="1"/>
</dbReference>
<name>A0A6P5EW31_ANACO</name>
<keyword evidence="3" id="KW-0611">Plant defense</keyword>
<evidence type="ECO:0000256" key="4">
    <source>
        <dbReference type="ARBA" id="ARBA00022840"/>
    </source>
</evidence>
<dbReference type="GO" id="GO:0006952">
    <property type="term" value="P:defense response"/>
    <property type="evidence" value="ECO:0007669"/>
    <property type="project" value="UniProtKB-KW"/>
</dbReference>
<dbReference type="Pfam" id="PF23247">
    <property type="entry name" value="LRR_RPS2"/>
    <property type="match status" value="1"/>
</dbReference>
<feature type="domain" description="NB-ARC" evidence="5">
    <location>
        <begin position="87"/>
        <end position="252"/>
    </location>
</feature>
<dbReference type="InterPro" id="IPR027417">
    <property type="entry name" value="P-loop_NTPase"/>
</dbReference>
<dbReference type="Gene3D" id="3.40.50.300">
    <property type="entry name" value="P-loop containing nucleotide triphosphate hydrolases"/>
    <property type="match status" value="1"/>
</dbReference>
<dbReference type="SUPFAM" id="SSF52540">
    <property type="entry name" value="P-loop containing nucleoside triphosphate hydrolases"/>
    <property type="match status" value="1"/>
</dbReference>
<dbReference type="InterPro" id="IPR002182">
    <property type="entry name" value="NB-ARC"/>
</dbReference>
<dbReference type="Gramene" id="Aco022848.1.mrna1">
    <property type="protein sequence ID" value="Aco022848.1.mrna1.cds1"/>
    <property type="gene ID" value="Aco022848.1.path1"/>
</dbReference>
<dbReference type="InterPro" id="IPR058922">
    <property type="entry name" value="WHD_DRP"/>
</dbReference>
<gene>
    <name evidence="10" type="primary">LOC109708210</name>
</gene>
<dbReference type="InterPro" id="IPR057135">
    <property type="entry name" value="At4g27190-like_LRR"/>
</dbReference>
<proteinExistence type="inferred from homology"/>
<dbReference type="Pfam" id="PF23598">
    <property type="entry name" value="LRR_14"/>
    <property type="match status" value="1"/>
</dbReference>
<dbReference type="PANTHER" id="PTHR33463">
    <property type="entry name" value="NB-ARC DOMAIN-CONTAINING PROTEIN-RELATED"/>
    <property type="match status" value="1"/>
</dbReference>
<comment type="similarity">
    <text evidence="1">Belongs to the disease resistance NB-LRR family.</text>
</comment>
<protein>
    <submittedName>
        <fullName evidence="10">Disease resistance protein RPS2-like</fullName>
    </submittedName>
</protein>
<evidence type="ECO:0000259" key="7">
    <source>
        <dbReference type="Pfam" id="PF23559"/>
    </source>
</evidence>
<evidence type="ECO:0000259" key="8">
    <source>
        <dbReference type="Pfam" id="PF23598"/>
    </source>
</evidence>
<organism evidence="9 10">
    <name type="scientific">Ananas comosus</name>
    <name type="common">Pineapple</name>
    <name type="synonym">Ananas ananas</name>
    <dbReference type="NCBI Taxonomy" id="4615"/>
    <lineage>
        <taxon>Eukaryota</taxon>
        <taxon>Viridiplantae</taxon>
        <taxon>Streptophyta</taxon>
        <taxon>Embryophyta</taxon>
        <taxon>Tracheophyta</taxon>
        <taxon>Spermatophyta</taxon>
        <taxon>Magnoliopsida</taxon>
        <taxon>Liliopsida</taxon>
        <taxon>Poales</taxon>
        <taxon>Bromeliaceae</taxon>
        <taxon>Bromelioideae</taxon>
        <taxon>Ananas</taxon>
    </lineage>
</organism>
<evidence type="ECO:0000259" key="5">
    <source>
        <dbReference type="Pfam" id="PF00931"/>
    </source>
</evidence>
<dbReference type="RefSeq" id="XP_020085448.1">
    <property type="nucleotide sequence ID" value="XM_020229859.1"/>
</dbReference>
<evidence type="ECO:0000256" key="1">
    <source>
        <dbReference type="ARBA" id="ARBA00008894"/>
    </source>
</evidence>
<dbReference type="Proteomes" id="UP000515123">
    <property type="component" value="Linkage group 3"/>
</dbReference>
<reference evidence="10" key="2">
    <citation type="submission" date="2025-08" db="UniProtKB">
        <authorList>
            <consortium name="RefSeq"/>
        </authorList>
    </citation>
    <scope>IDENTIFICATION</scope>
    <source>
        <tissue evidence="10">Leaf</tissue>
    </source>
</reference>
<sequence length="844" mass="94744">MKILPGFLSAKRSLNPFRSNRSAQLLQQFQQQQQQQQQQQLLFLQSCRNPDENESQISCQERSDDVPHRPTPAAVMHVPVDEPLGVEKNLEKIRNLLSDPEVSLIGVAGVGGVGKTTLLKALNNSFLEQRHDFDAVIFASAFYGGERGLQAAIARRLGLPWEDSRSKMANAVRISVALKRRRFLLLIDDIVNPVDLEELGVPPKGPRSKSKVVVAARSEQICRSMGVLPEHVINVGPMEPCTAWQLFLRHVGTEAPQPCIMDIAKRVAGECGGFPLGLRAVGHAMSTARTIDEWLQSLEALKRSKDKLEREGKARETLPPGIEQAVLSTLKFCYKKLGPEKLRAGISYCALFPKNHSIPKDDLICYWIGEGILEGAHNEGESLVDKLKSFGMLKEGADPEQEVGMDDILRDLILQMKKGEFIAEAGRGLTGTQSSHYFEAAKKVSLMHNDVTEIEQLLQPSELASLNLRSNNRLRKLPDDFFGMTPYLRLLDLSHTGIRETPKGISRLAFLRHLDLSFTKIKSLPEEIGEIRSLVQLILEGTTSLTTIPPGILPKLTKMAKLNLYCSYSDWELKDGKDVAGENEGPSFDELKYLEQLTDLGITISSTASWEDFASCEKLTRSATRLMVKDCGDMRSMHLSTKFKNLKEANFSDCSFLKELEVGGSTADGRPEEAEGSKWKLSHLEVLRLKALYEASIIWAGVLTRECLPLLREVEISFCHELKDVTWVIQLERIERVILDTCKKIEQVINIERSTMSIRPCGLPRLRILAIRNLPKLMSLWTLPLSLPELEYVKVLQCPQLRSLPQSGTGENMTVIHGEKEWWDALEWKNDTEDCSSWYFQAAE</sequence>
<dbReference type="InterPro" id="IPR042197">
    <property type="entry name" value="Apaf_helical"/>
</dbReference>
<dbReference type="PRINTS" id="PR00364">
    <property type="entry name" value="DISEASERSIST"/>
</dbReference>
<dbReference type="GO" id="GO:0043531">
    <property type="term" value="F:ADP binding"/>
    <property type="evidence" value="ECO:0007669"/>
    <property type="project" value="InterPro"/>
</dbReference>
<dbReference type="InterPro" id="IPR050905">
    <property type="entry name" value="Plant_NBS-LRR"/>
</dbReference>